<protein>
    <submittedName>
        <fullName evidence="2">Uncharacterized protein</fullName>
    </submittedName>
</protein>
<proteinExistence type="predicted"/>
<reference evidence="2 3" key="1">
    <citation type="submission" date="2016-03" db="EMBL/GenBank/DDBJ databases">
        <title>Comparative genomics of the ectomycorrhizal sister species Rhizopogon vinicolor and Rhizopogon vesiculosus (Basidiomycota: Boletales) reveals a divergence of the mating type B locus.</title>
        <authorList>
            <person name="Mujic A.B."/>
            <person name="Kuo A."/>
            <person name="Tritt A."/>
            <person name="Lipzen A."/>
            <person name="Chen C."/>
            <person name="Johnson J."/>
            <person name="Sharma A."/>
            <person name="Barry K."/>
            <person name="Grigoriev I.V."/>
            <person name="Spatafora J.W."/>
        </authorList>
    </citation>
    <scope>NUCLEOTIDE SEQUENCE [LARGE SCALE GENOMIC DNA]</scope>
    <source>
        <strain evidence="2 3">AM-OR11-056</strain>
    </source>
</reference>
<keyword evidence="3" id="KW-1185">Reference proteome</keyword>
<gene>
    <name evidence="2" type="ORF">AZE42_12364</name>
</gene>
<dbReference type="EMBL" id="LVVM01005137">
    <property type="protein sequence ID" value="OJA11273.1"/>
    <property type="molecule type" value="Genomic_DNA"/>
</dbReference>
<evidence type="ECO:0000256" key="1">
    <source>
        <dbReference type="SAM" id="Coils"/>
    </source>
</evidence>
<comment type="caution">
    <text evidence="2">The sequence shown here is derived from an EMBL/GenBank/DDBJ whole genome shotgun (WGS) entry which is preliminary data.</text>
</comment>
<dbReference type="OrthoDB" id="2620113at2759"/>
<organism evidence="2 3">
    <name type="scientific">Rhizopogon vesiculosus</name>
    <dbReference type="NCBI Taxonomy" id="180088"/>
    <lineage>
        <taxon>Eukaryota</taxon>
        <taxon>Fungi</taxon>
        <taxon>Dikarya</taxon>
        <taxon>Basidiomycota</taxon>
        <taxon>Agaricomycotina</taxon>
        <taxon>Agaricomycetes</taxon>
        <taxon>Agaricomycetidae</taxon>
        <taxon>Boletales</taxon>
        <taxon>Suillineae</taxon>
        <taxon>Rhizopogonaceae</taxon>
        <taxon>Rhizopogon</taxon>
    </lineage>
</organism>
<sequence length="113" mass="12942">MVELISRSCYESSIRVGYYWWVQYAWGREEVGGEGRLTRLLDNLAAQLQALNRSKPRGKADENIAEITRLESAITIARDDLGACNSRYNGIKDELKHLERESKKALSRPQNGW</sequence>
<dbReference type="STRING" id="180088.A0A1J8QCD9"/>
<name>A0A1J8QCD9_9AGAM</name>
<dbReference type="Proteomes" id="UP000183567">
    <property type="component" value="Unassembled WGS sequence"/>
</dbReference>
<evidence type="ECO:0000313" key="2">
    <source>
        <dbReference type="EMBL" id="OJA11273.1"/>
    </source>
</evidence>
<dbReference type="AlphaFoldDB" id="A0A1J8QCD9"/>
<keyword evidence="1" id="KW-0175">Coiled coil</keyword>
<accession>A0A1J8QCD9</accession>
<feature type="coiled-coil region" evidence="1">
    <location>
        <begin position="81"/>
        <end position="108"/>
    </location>
</feature>
<evidence type="ECO:0000313" key="3">
    <source>
        <dbReference type="Proteomes" id="UP000183567"/>
    </source>
</evidence>